<feature type="transmembrane region" description="Helical" evidence="8">
    <location>
        <begin position="140"/>
        <end position="162"/>
    </location>
</feature>
<dbReference type="Pfam" id="PF00884">
    <property type="entry name" value="Sulfatase"/>
    <property type="match status" value="1"/>
</dbReference>
<protein>
    <submittedName>
        <fullName evidence="11">Phosphoethanolamine--lipid A transferase</fullName>
    </submittedName>
</protein>
<dbReference type="RefSeq" id="WP_326505148.1">
    <property type="nucleotide sequence ID" value="NZ_JAWIIV010000002.1"/>
</dbReference>
<keyword evidence="5 8" id="KW-0812">Transmembrane</keyword>
<dbReference type="PANTHER" id="PTHR30443">
    <property type="entry name" value="INNER MEMBRANE PROTEIN"/>
    <property type="match status" value="1"/>
</dbReference>
<dbReference type="GO" id="GO:0016740">
    <property type="term" value="F:transferase activity"/>
    <property type="evidence" value="ECO:0007669"/>
    <property type="project" value="UniProtKB-KW"/>
</dbReference>
<evidence type="ECO:0000256" key="7">
    <source>
        <dbReference type="ARBA" id="ARBA00023136"/>
    </source>
</evidence>
<keyword evidence="3" id="KW-0997">Cell inner membrane</keyword>
<keyword evidence="4 11" id="KW-0808">Transferase</keyword>
<evidence type="ECO:0000259" key="9">
    <source>
        <dbReference type="Pfam" id="PF00884"/>
    </source>
</evidence>
<evidence type="ECO:0000256" key="1">
    <source>
        <dbReference type="ARBA" id="ARBA00004429"/>
    </source>
</evidence>
<dbReference type="InterPro" id="IPR017850">
    <property type="entry name" value="Alkaline_phosphatase_core_sf"/>
</dbReference>
<dbReference type="Pfam" id="PF08019">
    <property type="entry name" value="EptA_B_N"/>
    <property type="match status" value="1"/>
</dbReference>
<reference evidence="11 12" key="1">
    <citation type="submission" date="2023-10" db="EMBL/GenBank/DDBJ databases">
        <title>Noviherbaspirillum sp. CPCC 100848 genome assembly.</title>
        <authorList>
            <person name="Li X.Y."/>
            <person name="Fang X.M."/>
        </authorList>
    </citation>
    <scope>NUCLEOTIDE SEQUENCE [LARGE SCALE GENOMIC DNA]</scope>
    <source>
        <strain evidence="11 12">CPCC 100848</strain>
    </source>
</reference>
<feature type="transmembrane region" description="Helical" evidence="8">
    <location>
        <begin position="99"/>
        <end position="120"/>
    </location>
</feature>
<gene>
    <name evidence="11" type="ORF">RY831_04665</name>
</gene>
<evidence type="ECO:0000313" key="12">
    <source>
        <dbReference type="Proteomes" id="UP001352263"/>
    </source>
</evidence>
<comment type="caution">
    <text evidence="11">The sequence shown here is derived from an EMBL/GenBank/DDBJ whole genome shotgun (WGS) entry which is preliminary data.</text>
</comment>
<keyword evidence="7 8" id="KW-0472">Membrane</keyword>
<evidence type="ECO:0000256" key="5">
    <source>
        <dbReference type="ARBA" id="ARBA00022692"/>
    </source>
</evidence>
<dbReference type="InterPro" id="IPR000917">
    <property type="entry name" value="Sulfatase_N"/>
</dbReference>
<proteinExistence type="predicted"/>
<evidence type="ECO:0000256" key="2">
    <source>
        <dbReference type="ARBA" id="ARBA00022475"/>
    </source>
</evidence>
<evidence type="ECO:0000256" key="4">
    <source>
        <dbReference type="ARBA" id="ARBA00022679"/>
    </source>
</evidence>
<evidence type="ECO:0000256" key="6">
    <source>
        <dbReference type="ARBA" id="ARBA00022989"/>
    </source>
</evidence>
<dbReference type="SUPFAM" id="SSF53649">
    <property type="entry name" value="Alkaline phosphatase-like"/>
    <property type="match status" value="1"/>
</dbReference>
<dbReference type="Gene3D" id="3.40.720.10">
    <property type="entry name" value="Alkaline Phosphatase, subunit A"/>
    <property type="match status" value="1"/>
</dbReference>
<dbReference type="CDD" id="cd16017">
    <property type="entry name" value="LptA"/>
    <property type="match status" value="1"/>
</dbReference>
<dbReference type="EMBL" id="JAWIIV010000002">
    <property type="protein sequence ID" value="MEC4718426.1"/>
    <property type="molecule type" value="Genomic_DNA"/>
</dbReference>
<dbReference type="InterPro" id="IPR058130">
    <property type="entry name" value="PEA_transf_C"/>
</dbReference>
<sequence>MFNATYIRQSCQHCCNVLRNIRAWLSHWRSSCSTEACIVVSSVFFTLFANQRFWSAWNASHDWSLVATWLQAAASSILITAAHCLILSIFIVRSTAKPILAGMFVLSALAAHYMNRYTVFFDISMMRSVLHTDLKEARELVSFGMFADVLVYGMLPALLITQVRLRKQPYGRTILRRLGFIMASLLIACGSLILGFQDLSALMRNQKEMRYLITPANFLISSARLAAAESDEARQPRIAIGTDAVSAGAAGGRKPRLLVVVVGETARAANWGLNGYQRQTTPELYREGVINFTRVVSCGTNTEVSVPCMFSPFGRKDYDEKKIRRHESVLHVLEHAGVKTIWRDNQSGCKGVCDGLEVQRPGDKQDPRFCKAGTCLDEILLDDFERELQRHQRDLVIVLHQIGNHGPAYSHRYPDAFRHFLPTCDDPDLGKCSREQIVNSYDNAMLYTDHFLARTIQRLKTQETHEAAMLYLSDHGESLGEKGIYLHGLPNAIAPREQLEVPMMIWMSQGFATTSNISTACLQSRASQPVSHDHLFHSMLGMMRVQTAVYDPKRDVVEGCRFIPERA</sequence>
<dbReference type="NCBIfam" id="NF028537">
    <property type="entry name" value="P_eth_NH2_trans"/>
    <property type="match status" value="1"/>
</dbReference>
<evidence type="ECO:0000259" key="10">
    <source>
        <dbReference type="Pfam" id="PF08019"/>
    </source>
</evidence>
<keyword evidence="12" id="KW-1185">Reference proteome</keyword>
<evidence type="ECO:0000256" key="3">
    <source>
        <dbReference type="ARBA" id="ARBA00022519"/>
    </source>
</evidence>
<dbReference type="InterPro" id="IPR040423">
    <property type="entry name" value="PEA_transferase"/>
</dbReference>
<name>A0ABU6J462_9BURK</name>
<evidence type="ECO:0000256" key="8">
    <source>
        <dbReference type="SAM" id="Phobius"/>
    </source>
</evidence>
<organism evidence="11 12">
    <name type="scientific">Noviherbaspirillum album</name>
    <dbReference type="NCBI Taxonomy" id="3080276"/>
    <lineage>
        <taxon>Bacteria</taxon>
        <taxon>Pseudomonadati</taxon>
        <taxon>Pseudomonadota</taxon>
        <taxon>Betaproteobacteria</taxon>
        <taxon>Burkholderiales</taxon>
        <taxon>Oxalobacteraceae</taxon>
        <taxon>Noviherbaspirillum</taxon>
    </lineage>
</organism>
<feature type="transmembrane region" description="Helical" evidence="8">
    <location>
        <begin position="174"/>
        <end position="196"/>
    </location>
</feature>
<feature type="transmembrane region" description="Helical" evidence="8">
    <location>
        <begin position="69"/>
        <end position="92"/>
    </location>
</feature>
<accession>A0ABU6J462</accession>
<dbReference type="PANTHER" id="PTHR30443:SF0">
    <property type="entry name" value="PHOSPHOETHANOLAMINE TRANSFERASE EPTA"/>
    <property type="match status" value="1"/>
</dbReference>
<keyword evidence="6 8" id="KW-1133">Transmembrane helix</keyword>
<keyword evidence="2" id="KW-1003">Cell membrane</keyword>
<comment type="subcellular location">
    <subcellularLocation>
        <location evidence="1">Cell inner membrane</location>
        <topology evidence="1">Multi-pass membrane protein</topology>
    </subcellularLocation>
</comment>
<feature type="domain" description="Phosphoethanolamine transferase N-terminal" evidence="10">
    <location>
        <begin position="80"/>
        <end position="227"/>
    </location>
</feature>
<dbReference type="Proteomes" id="UP001352263">
    <property type="component" value="Unassembled WGS sequence"/>
</dbReference>
<dbReference type="InterPro" id="IPR012549">
    <property type="entry name" value="EptA-like_N"/>
</dbReference>
<feature type="domain" description="Sulfatase N-terminal" evidence="9">
    <location>
        <begin position="257"/>
        <end position="543"/>
    </location>
</feature>
<evidence type="ECO:0000313" key="11">
    <source>
        <dbReference type="EMBL" id="MEC4718426.1"/>
    </source>
</evidence>
<feature type="transmembrane region" description="Helical" evidence="8">
    <location>
        <begin position="32"/>
        <end position="49"/>
    </location>
</feature>